<keyword evidence="1" id="KW-1133">Transmembrane helix</keyword>
<keyword evidence="1" id="KW-0812">Transmembrane</keyword>
<organism evidence="3 4">
    <name type="scientific">Streptomyces sanyensis</name>
    <dbReference type="NCBI Taxonomy" id="568869"/>
    <lineage>
        <taxon>Bacteria</taxon>
        <taxon>Bacillati</taxon>
        <taxon>Actinomycetota</taxon>
        <taxon>Actinomycetes</taxon>
        <taxon>Kitasatosporales</taxon>
        <taxon>Streptomycetaceae</taxon>
        <taxon>Streptomyces</taxon>
    </lineage>
</organism>
<evidence type="ECO:0000313" key="4">
    <source>
        <dbReference type="Proteomes" id="UP001501147"/>
    </source>
</evidence>
<sequence length="121" mass="12506">MAHYFAFGCFLLLGVAGSLAARTGYRGGVPDRANGYEVPARVASDPVLRARANGLVAFWCTGSALLSFAALVPLGRVVLRGGSGSLSTPGLVALALYGLVVVVVGAYPFERIKHLGVSAER</sequence>
<gene>
    <name evidence="3" type="ORF">GCM10023329_17390</name>
</gene>
<proteinExistence type="predicted"/>
<name>A0ABP9A0R0_9ACTN</name>
<feature type="transmembrane region" description="Helical" evidence="1">
    <location>
        <begin position="56"/>
        <end position="79"/>
    </location>
</feature>
<dbReference type="RefSeq" id="WP_345611668.1">
    <property type="nucleotide sequence ID" value="NZ_BAABJV010000003.1"/>
</dbReference>
<keyword evidence="4" id="KW-1185">Reference proteome</keyword>
<feature type="transmembrane region" description="Helical" evidence="1">
    <location>
        <begin position="91"/>
        <end position="109"/>
    </location>
</feature>
<evidence type="ECO:0000256" key="2">
    <source>
        <dbReference type="SAM" id="SignalP"/>
    </source>
</evidence>
<reference evidence="4" key="1">
    <citation type="journal article" date="2019" name="Int. J. Syst. Evol. Microbiol.">
        <title>The Global Catalogue of Microorganisms (GCM) 10K type strain sequencing project: providing services to taxonomists for standard genome sequencing and annotation.</title>
        <authorList>
            <consortium name="The Broad Institute Genomics Platform"/>
            <consortium name="The Broad Institute Genome Sequencing Center for Infectious Disease"/>
            <person name="Wu L."/>
            <person name="Ma J."/>
        </authorList>
    </citation>
    <scope>NUCLEOTIDE SEQUENCE [LARGE SCALE GENOMIC DNA]</scope>
    <source>
        <strain evidence="4">JCM 18324</strain>
    </source>
</reference>
<feature type="signal peptide" evidence="2">
    <location>
        <begin position="1"/>
        <end position="20"/>
    </location>
</feature>
<feature type="chain" id="PRO_5046499927" description="Integral membrane protein" evidence="2">
    <location>
        <begin position="21"/>
        <end position="121"/>
    </location>
</feature>
<evidence type="ECO:0000313" key="3">
    <source>
        <dbReference type="EMBL" id="GAA4770785.1"/>
    </source>
</evidence>
<evidence type="ECO:0000256" key="1">
    <source>
        <dbReference type="SAM" id="Phobius"/>
    </source>
</evidence>
<comment type="caution">
    <text evidence="3">The sequence shown here is derived from an EMBL/GenBank/DDBJ whole genome shotgun (WGS) entry which is preliminary data.</text>
</comment>
<protein>
    <recommendedName>
        <fullName evidence="5">Integral membrane protein</fullName>
    </recommendedName>
</protein>
<accession>A0ABP9A0R0</accession>
<keyword evidence="1" id="KW-0472">Membrane</keyword>
<dbReference type="EMBL" id="BAABJV010000003">
    <property type="protein sequence ID" value="GAA4770785.1"/>
    <property type="molecule type" value="Genomic_DNA"/>
</dbReference>
<dbReference type="Proteomes" id="UP001501147">
    <property type="component" value="Unassembled WGS sequence"/>
</dbReference>
<keyword evidence="2" id="KW-0732">Signal</keyword>
<evidence type="ECO:0008006" key="5">
    <source>
        <dbReference type="Google" id="ProtNLM"/>
    </source>
</evidence>